<dbReference type="Proteomes" id="UP001154252">
    <property type="component" value="Unassembled WGS sequence"/>
</dbReference>
<reference evidence="2" key="1">
    <citation type="submission" date="2021-07" db="EMBL/GenBank/DDBJ databases">
        <authorList>
            <person name="Branca A.L. A."/>
        </authorList>
    </citation>
    <scope>NUCLEOTIDE SEQUENCE</scope>
</reference>
<proteinExistence type="predicted"/>
<name>A0A9W4P3I1_9EURO</name>
<evidence type="ECO:0000256" key="1">
    <source>
        <dbReference type="SAM" id="SignalP"/>
    </source>
</evidence>
<gene>
    <name evidence="2" type="ORF">PEGY_LOCUS3549</name>
</gene>
<keyword evidence="3" id="KW-1185">Reference proteome</keyword>
<organism evidence="2 3">
    <name type="scientific">Penicillium egyptiacum</name>
    <dbReference type="NCBI Taxonomy" id="1303716"/>
    <lineage>
        <taxon>Eukaryota</taxon>
        <taxon>Fungi</taxon>
        <taxon>Dikarya</taxon>
        <taxon>Ascomycota</taxon>
        <taxon>Pezizomycotina</taxon>
        <taxon>Eurotiomycetes</taxon>
        <taxon>Eurotiomycetidae</taxon>
        <taxon>Eurotiales</taxon>
        <taxon>Aspergillaceae</taxon>
        <taxon>Penicillium</taxon>
    </lineage>
</organism>
<sequence length="365" mass="40862">MRIEISIFAFLLTIWDACSSRSLLSRQLDRIAILPYHLGSERLPRIDLGPELEDNKDLDEYTEHLLQARLANFWRTSPANCNSEYDIVAAEERYERFCNEYLTTIPPAFALPPNAQWDEHLSMLQKQRETLHIAIFQSLCYNFRPALLQTPRQTLHLPKYKQILLLSQRKALAVAALRVLKCTSSLHALMGGSQTRFPGIIQPTFEASVLLVYLCMDQALFEGDEIRCPSLLTIDPLGASMRNLKRVECTNALRDALRRLQRLAEVSHMAEVGAEGLLQLLQKAIKPSWTGQAGQAGERSSSLANNDLLQADNASGDTGLAEYLDLNPNLLPGMTTITGSGYSDLSWESMVSGLRNFPPGESMNL</sequence>
<feature type="chain" id="PRO_5040721340" description="Transcription factor domain-containing protein" evidence="1">
    <location>
        <begin position="21"/>
        <end position="365"/>
    </location>
</feature>
<dbReference type="OrthoDB" id="5344325at2759"/>
<accession>A0A9W4P3I1</accession>
<protein>
    <recommendedName>
        <fullName evidence="4">Transcription factor domain-containing protein</fullName>
    </recommendedName>
</protein>
<evidence type="ECO:0008006" key="4">
    <source>
        <dbReference type="Google" id="ProtNLM"/>
    </source>
</evidence>
<evidence type="ECO:0000313" key="2">
    <source>
        <dbReference type="EMBL" id="CAG8893439.1"/>
    </source>
</evidence>
<feature type="signal peptide" evidence="1">
    <location>
        <begin position="1"/>
        <end position="20"/>
    </location>
</feature>
<dbReference type="AlphaFoldDB" id="A0A9W4P3I1"/>
<evidence type="ECO:0000313" key="3">
    <source>
        <dbReference type="Proteomes" id="UP001154252"/>
    </source>
</evidence>
<keyword evidence="1" id="KW-0732">Signal</keyword>
<comment type="caution">
    <text evidence="2">The sequence shown here is derived from an EMBL/GenBank/DDBJ whole genome shotgun (WGS) entry which is preliminary data.</text>
</comment>
<dbReference type="EMBL" id="CAJVRC010000846">
    <property type="protein sequence ID" value="CAG8893439.1"/>
    <property type="molecule type" value="Genomic_DNA"/>
</dbReference>